<name>A0A9Q5NZM6_9LACT</name>
<dbReference type="OrthoDB" id="9795306at2"/>
<evidence type="ECO:0000313" key="2">
    <source>
        <dbReference type="Proteomes" id="UP000177273"/>
    </source>
</evidence>
<dbReference type="PANTHER" id="PTHR33990:SF5">
    <property type="entry name" value="PHNB-LIKE DOMAIN-CONTAINING PROTEIN"/>
    <property type="match status" value="1"/>
</dbReference>
<proteinExistence type="predicted"/>
<dbReference type="InterPro" id="IPR029068">
    <property type="entry name" value="Glyas_Bleomycin-R_OHBP_Dase"/>
</dbReference>
<accession>A0A9Q5NZM6</accession>
<dbReference type="Gene3D" id="3.10.180.10">
    <property type="entry name" value="2,3-Dihydroxybiphenyl 1,2-Dioxygenase, domain 1"/>
    <property type="match status" value="1"/>
</dbReference>
<dbReference type="AlphaFoldDB" id="A0A9Q5NZM6"/>
<evidence type="ECO:0000313" key="1">
    <source>
        <dbReference type="EMBL" id="OFI45962.1"/>
    </source>
</evidence>
<comment type="caution">
    <text evidence="1">The sequence shown here is derived from an EMBL/GenBank/DDBJ whole genome shotgun (WGS) entry which is preliminary data.</text>
</comment>
<gene>
    <name evidence="1" type="ORF">BG262_06720</name>
</gene>
<dbReference type="EMBL" id="MKIQ01000030">
    <property type="protein sequence ID" value="OFI45962.1"/>
    <property type="molecule type" value="Genomic_DNA"/>
</dbReference>
<dbReference type="RefSeq" id="WP_070788647.1">
    <property type="nucleotide sequence ID" value="NZ_MKIQ01000030.1"/>
</dbReference>
<keyword evidence="2" id="KW-1185">Reference proteome</keyword>
<protein>
    <recommendedName>
        <fullName evidence="3">PhnB-like domain-containing protein</fullName>
    </recommendedName>
</protein>
<dbReference type="PANTHER" id="PTHR33990">
    <property type="entry name" value="PROTEIN YJDN-RELATED"/>
    <property type="match status" value="1"/>
</dbReference>
<reference evidence="2" key="1">
    <citation type="submission" date="2016-09" db="EMBL/GenBank/DDBJ databases">
        <title>Draft genome sequence of a novel species of the family Streptococcaceae isolated from flowers.</title>
        <authorList>
            <person name="Chuah L.-O."/>
            <person name="Yap K.-P."/>
            <person name="Thong K.L."/>
            <person name="Liong M.T."/>
            <person name="Ahmad R."/>
            <person name="Rusul G."/>
        </authorList>
    </citation>
    <scope>NUCLEOTIDE SEQUENCE [LARGE SCALE GENOMIC DNA]</scope>
    <source>
        <strain evidence="2">HibF3</strain>
    </source>
</reference>
<organism evidence="1 2">
    <name type="scientific">Floricoccus penangensis</name>
    <dbReference type="NCBI Taxonomy" id="1859475"/>
    <lineage>
        <taxon>Bacteria</taxon>
        <taxon>Bacillati</taxon>
        <taxon>Bacillota</taxon>
        <taxon>Bacilli</taxon>
        <taxon>Lactobacillales</taxon>
        <taxon>Streptococcaceae</taxon>
        <taxon>Floricoccus</taxon>
    </lineage>
</organism>
<dbReference type="SUPFAM" id="SSF54593">
    <property type="entry name" value="Glyoxalase/Bleomycin resistance protein/Dihydroxybiphenyl dioxygenase"/>
    <property type="match status" value="1"/>
</dbReference>
<dbReference type="Proteomes" id="UP000177273">
    <property type="component" value="Unassembled WGS sequence"/>
</dbReference>
<evidence type="ECO:0008006" key="3">
    <source>
        <dbReference type="Google" id="ProtNLM"/>
    </source>
</evidence>
<sequence length="155" mass="17305">MAILNPYISYESAKDALDYYENVFSAKNVFRLPLTEGQAKEYNISDKKLDDTTMHGGFTVLGAQVYVSDNLFGAENNGPSNITLNIEIDNNNADEISAADRFYMLVRDSGQVTVTMPFQEQFWGGKMGAFTDKYGMKWTLHLAPQNPLRAAVEEG</sequence>